<feature type="non-terminal residue" evidence="2">
    <location>
        <position position="1188"/>
    </location>
</feature>
<accession>A0A7J6SAC4</accession>
<organism evidence="2 3">
    <name type="scientific">Perkinsus olseni</name>
    <name type="common">Perkinsus atlanticus</name>
    <dbReference type="NCBI Taxonomy" id="32597"/>
    <lineage>
        <taxon>Eukaryota</taxon>
        <taxon>Sar</taxon>
        <taxon>Alveolata</taxon>
        <taxon>Perkinsozoa</taxon>
        <taxon>Perkinsea</taxon>
        <taxon>Perkinsida</taxon>
        <taxon>Perkinsidae</taxon>
        <taxon>Perkinsus</taxon>
    </lineage>
</organism>
<dbReference type="InterPro" id="IPR011989">
    <property type="entry name" value="ARM-like"/>
</dbReference>
<evidence type="ECO:0000313" key="3">
    <source>
        <dbReference type="Proteomes" id="UP000574390"/>
    </source>
</evidence>
<feature type="compositionally biased region" description="Low complexity" evidence="1">
    <location>
        <begin position="73"/>
        <end position="87"/>
    </location>
</feature>
<dbReference type="SUPFAM" id="SSF48371">
    <property type="entry name" value="ARM repeat"/>
    <property type="match status" value="1"/>
</dbReference>
<feature type="compositionally biased region" description="Low complexity" evidence="1">
    <location>
        <begin position="1164"/>
        <end position="1188"/>
    </location>
</feature>
<dbReference type="EMBL" id="JABANM010016223">
    <property type="protein sequence ID" value="KAF4729807.1"/>
    <property type="molecule type" value="Genomic_DNA"/>
</dbReference>
<reference evidence="2 3" key="1">
    <citation type="submission" date="2020-04" db="EMBL/GenBank/DDBJ databases">
        <title>Perkinsus olseni comparative genomics.</title>
        <authorList>
            <person name="Bogema D.R."/>
        </authorList>
    </citation>
    <scope>NUCLEOTIDE SEQUENCE [LARGE SCALE GENOMIC DNA]</scope>
    <source>
        <strain evidence="2">ATCC PRA-205</strain>
    </source>
</reference>
<feature type="region of interest" description="Disordered" evidence="1">
    <location>
        <begin position="73"/>
        <end position="144"/>
    </location>
</feature>
<dbReference type="Proteomes" id="UP000574390">
    <property type="component" value="Unassembled WGS sequence"/>
</dbReference>
<dbReference type="AlphaFoldDB" id="A0A7J6SAC4"/>
<feature type="region of interest" description="Disordered" evidence="1">
    <location>
        <begin position="1151"/>
        <end position="1188"/>
    </location>
</feature>
<gene>
    <name evidence="2" type="ORF">FOZ62_014357</name>
</gene>
<name>A0A7J6SAC4_PEROL</name>
<evidence type="ECO:0000256" key="1">
    <source>
        <dbReference type="SAM" id="MobiDB-lite"/>
    </source>
</evidence>
<proteinExistence type="predicted"/>
<evidence type="ECO:0000313" key="2">
    <source>
        <dbReference type="EMBL" id="KAF4729807.1"/>
    </source>
</evidence>
<sequence>VLKTFSGRRIIYVGEGPGGFCAEPRFFEELFLHWRVVRTLDLGPQLGGQEAYSKLYVCPHGLSLKLVQLPTSRSSMTSSGAGSSQRSVAPSSRGNERRMVTSAIAETQERLQTPPRKRPRRAGRGSTNSSTSSSNSNRSSVGPLPANAKLIELTTILGSRGEYHMRQLVSKLVDRRKNDGSSVLSTVINVILAGAGSKELVRPGDVDAPASSQGVSSAAVEDLAQMVAEGYEAVEGDSPLPRLVTLKQKLALSSISKSKSPRQLRIRPTVVTSEGGEKSSTSRLRHLRNFECFFRTLYSTLAGDGMDGVQLLARLNSFLLGVPGSKPGDPSLASVGILDLRTVVAEAACAGCAGLLEVIYSQEADVKHMQMTTPLGGRVPSRSAAEQMKQRLEGMMDVLKGMTSILGLERCRDSSEAIRAMVLSNAGFASWTCSLEDADFSAALVAKLVPGLADRSLVVRGMILEQIHRTLKVDARTLSSLKRPQLVTLAPHVLRRCFDQDTTVRLWAVRCLHTIVGAADALDDDRSDDHDEEEQVLSDEDCQLVSNLVWHPDLALRMEAMTFVDAHVFGDPGVLRGVPARDGSDASSAESTTALLMIVEFIIQYGDDQEVPELTFRIAEAIYKLGPSRRSHLCCFMTYTDLLLGGLDSPQQPSQPTASSAEKSVLLALLSATVRLCGGEYSSKAILERLNKSLDESWVKLVLERFRDSTKDLVMVAEVIRGLVHKAGDYDVIDESCAEAFESLLTETTDETLLSLTADLLSVRYAGGDAPAVVASLRQRCSELVQLPGSMEPLTDDLKRVFALSKHWDVLHDDYGLLANLLERVDRRVTALEANSSLEDAPSPELVSLVLLILTLTSMRRLQDGTAAEEHKLCMADLSMLCLGTVEHDVTEEAAGLRFIAFIIQLFVLDLIGDSEPLIGGRSPTRIDQILGDYVRELLLDASLPGPVKLQQRWGPAFNEAVSLVMTKNNSDASFERRKAAILACSVGLYCSRSDLILCGSVGSWLVRQVVDGSSELASEVMAALKFRRQHLQGSEQWKTHWDMMLKSVWRHAVSKNGGKDALKLSSTLCKGVGVQLQKGGHEELADSIKETISASEGDERFLSALQPWLSRGLLLRGEKVSLAEWMLRADVRDRFPDTPKQSWEAAANVLTRGSAKRKPAAPSPTQLPSSQSSSAATSRSTASSVRS</sequence>
<protein>
    <recommendedName>
        <fullName evidence="4">Condensin-2 complex subunit G2</fullName>
    </recommendedName>
</protein>
<evidence type="ECO:0008006" key="4">
    <source>
        <dbReference type="Google" id="ProtNLM"/>
    </source>
</evidence>
<comment type="caution">
    <text evidence="2">The sequence shown here is derived from an EMBL/GenBank/DDBJ whole genome shotgun (WGS) entry which is preliminary data.</text>
</comment>
<feature type="compositionally biased region" description="Low complexity" evidence="1">
    <location>
        <begin position="124"/>
        <end position="140"/>
    </location>
</feature>
<dbReference type="Gene3D" id="1.25.10.10">
    <property type="entry name" value="Leucine-rich Repeat Variant"/>
    <property type="match status" value="1"/>
</dbReference>
<dbReference type="InterPro" id="IPR016024">
    <property type="entry name" value="ARM-type_fold"/>
</dbReference>